<feature type="region of interest" description="Disordered" evidence="1">
    <location>
        <begin position="179"/>
        <end position="210"/>
    </location>
</feature>
<comment type="caution">
    <text evidence="2">The sequence shown here is derived from an EMBL/GenBank/DDBJ whole genome shotgun (WGS) entry which is preliminary data.</text>
</comment>
<name>A0A9P3LDN5_9APHY</name>
<dbReference type="EMBL" id="BPQB01000017">
    <property type="protein sequence ID" value="GJE90553.1"/>
    <property type="molecule type" value="Genomic_DNA"/>
</dbReference>
<sequence length="615" mass="64899">MTNNNAQKGSKVPRVSEEEEVPFCPVRTCKYSRENGGGLETYEDLLKHYEKAHANDRDGEGRNPCPYVPKYAPTNPRCKAFDSARKLVDHLAYHYDVRRYRCDFKRGSCERYGQKDPAAVRCNHRAFDRSALLKHYKSEHSAATGRQAAQRGNAHATTSSGANTEGAAMASMAVYDAPTPGLTDAASPVPSPLPATPRELDDTGDGLVARQVTGPGAQASTSTALAHAPGQAYLHAAPPPPNAYVPAGNPSFTHVPAQAQINVPVSAREHFSGSEGMWAMPVTSAEIQAILASRAHNASLSAHAHTVLYAAAVGAHASASAHSSPRPAALRTARPSRYAPYASPRLRPSSAAIAMPLAPPFDPAPRSYSAPVHDVVPGGLFALDGAAQQPALYNGVQHAPAQYAPAQPAPAHLAPVYAAPAVAAVAQELDAGYPNAWNIAAGAGYEPAVAAYAAPAATANFAPDTYPTIAITRATPLQPSIYHASAYDQLAPASDQELDAEPWHQFPLSNAPALSEEDVAKRLAEREALMQQMAAYRPLPDVEPAPVPPPPMLPTPQAAGYEYASGDAPLGLDAVLRHLVAEYRSGDVGQALYQQAQGPDAFGCAVHPYDEYGPC</sequence>
<reference evidence="2 3" key="1">
    <citation type="submission" date="2021-08" db="EMBL/GenBank/DDBJ databases">
        <title>Draft Genome Sequence of Phanerochaete sordida strain YK-624.</title>
        <authorList>
            <person name="Mori T."/>
            <person name="Dohra H."/>
            <person name="Suzuki T."/>
            <person name="Kawagishi H."/>
            <person name="Hirai H."/>
        </authorList>
    </citation>
    <scope>NUCLEOTIDE SEQUENCE [LARGE SCALE GENOMIC DNA]</scope>
    <source>
        <strain evidence="2 3">YK-624</strain>
    </source>
</reference>
<keyword evidence="3" id="KW-1185">Reference proteome</keyword>
<gene>
    <name evidence="2" type="ORF">PsYK624_066950</name>
</gene>
<evidence type="ECO:0000313" key="2">
    <source>
        <dbReference type="EMBL" id="GJE90553.1"/>
    </source>
</evidence>
<accession>A0A9P3LDN5</accession>
<proteinExistence type="predicted"/>
<feature type="region of interest" description="Disordered" evidence="1">
    <location>
        <begin position="320"/>
        <end position="342"/>
    </location>
</feature>
<feature type="region of interest" description="Disordered" evidence="1">
    <location>
        <begin position="138"/>
        <end position="164"/>
    </location>
</feature>
<dbReference type="Proteomes" id="UP000703269">
    <property type="component" value="Unassembled WGS sequence"/>
</dbReference>
<feature type="compositionally biased region" description="Low complexity" evidence="1">
    <location>
        <begin position="320"/>
        <end position="329"/>
    </location>
</feature>
<protein>
    <submittedName>
        <fullName evidence="2">Uncharacterized protein</fullName>
    </submittedName>
</protein>
<organism evidence="2 3">
    <name type="scientific">Phanerochaete sordida</name>
    <dbReference type="NCBI Taxonomy" id="48140"/>
    <lineage>
        <taxon>Eukaryota</taxon>
        <taxon>Fungi</taxon>
        <taxon>Dikarya</taxon>
        <taxon>Basidiomycota</taxon>
        <taxon>Agaricomycotina</taxon>
        <taxon>Agaricomycetes</taxon>
        <taxon>Polyporales</taxon>
        <taxon>Phanerochaetaceae</taxon>
        <taxon>Phanerochaete</taxon>
    </lineage>
</organism>
<evidence type="ECO:0000256" key="1">
    <source>
        <dbReference type="SAM" id="MobiDB-lite"/>
    </source>
</evidence>
<evidence type="ECO:0000313" key="3">
    <source>
        <dbReference type="Proteomes" id="UP000703269"/>
    </source>
</evidence>
<dbReference type="AlphaFoldDB" id="A0A9P3LDN5"/>